<dbReference type="AlphaFoldDB" id="A0A395JE62"/>
<comment type="caution">
    <text evidence="2">The sequence shown here is derived from an EMBL/GenBank/DDBJ whole genome shotgun (WGS) entry which is preliminary data.</text>
</comment>
<evidence type="ECO:0000313" key="2">
    <source>
        <dbReference type="EMBL" id="RBP44818.1"/>
    </source>
</evidence>
<evidence type="ECO:0000256" key="1">
    <source>
        <dbReference type="SAM" id="SignalP"/>
    </source>
</evidence>
<feature type="chain" id="PRO_5017266023" evidence="1">
    <location>
        <begin position="19"/>
        <end position="165"/>
    </location>
</feature>
<keyword evidence="1" id="KW-0732">Signal</keyword>
<keyword evidence="3" id="KW-1185">Reference proteome</keyword>
<name>A0A395JE62_9GAMM</name>
<dbReference type="InParanoid" id="A0A395JE62"/>
<dbReference type="EMBL" id="QNRT01000026">
    <property type="protein sequence ID" value="RBP44818.1"/>
    <property type="molecule type" value="Genomic_DNA"/>
</dbReference>
<accession>A0A395JE62</accession>
<dbReference type="Proteomes" id="UP000253083">
    <property type="component" value="Unassembled WGS sequence"/>
</dbReference>
<gene>
    <name evidence="2" type="ORF">DFR28_1262</name>
</gene>
<organism evidence="2 3">
    <name type="scientific">Arenicella xantha</name>
    <dbReference type="NCBI Taxonomy" id="644221"/>
    <lineage>
        <taxon>Bacteria</taxon>
        <taxon>Pseudomonadati</taxon>
        <taxon>Pseudomonadota</taxon>
        <taxon>Gammaproteobacteria</taxon>
        <taxon>Arenicellales</taxon>
        <taxon>Arenicellaceae</taxon>
        <taxon>Arenicella</taxon>
    </lineage>
</organism>
<evidence type="ECO:0000313" key="3">
    <source>
        <dbReference type="Proteomes" id="UP000253083"/>
    </source>
</evidence>
<feature type="signal peptide" evidence="1">
    <location>
        <begin position="1"/>
        <end position="18"/>
    </location>
</feature>
<sequence>MMRVAILFVLFFSTTVYAQDEFSIENTALISDLNESIGAVAKKHGLSVGEVLQVANSYQFNSPYLSACGKGGFSTLGNGQYISNNDKFNRIGVTAKIHRHGLDDIWKGGMIGDRELVIIEDGIIKSSVKLASSTEKLQFVLFETEKVRIFNWTELSGGHYLRNCK</sequence>
<protein>
    <submittedName>
        <fullName evidence="2">Uncharacterized protein</fullName>
    </submittedName>
</protein>
<reference evidence="2 3" key="1">
    <citation type="submission" date="2018-06" db="EMBL/GenBank/DDBJ databases">
        <title>Genomic Encyclopedia of Type Strains, Phase IV (KMG-IV): sequencing the most valuable type-strain genomes for metagenomic binning, comparative biology and taxonomic classification.</title>
        <authorList>
            <person name="Goeker M."/>
        </authorList>
    </citation>
    <scope>NUCLEOTIDE SEQUENCE [LARGE SCALE GENOMIC DNA]</scope>
    <source>
        <strain evidence="2 3">DSM 24032</strain>
    </source>
</reference>
<proteinExistence type="predicted"/>